<dbReference type="EMBL" id="CP029145">
    <property type="protein sequence ID" value="AWM33742.1"/>
    <property type="molecule type" value="Genomic_DNA"/>
</dbReference>
<keyword evidence="2" id="KW-1185">Reference proteome</keyword>
<reference evidence="2" key="1">
    <citation type="submission" date="2018-04" db="EMBL/GenBank/DDBJ databases">
        <title>Complete genome of Antarctic heterotrophic bacterium Hymenobacter nivis.</title>
        <authorList>
            <person name="Terashima M."/>
        </authorList>
    </citation>
    <scope>NUCLEOTIDE SEQUENCE [LARGE SCALE GENOMIC DNA]</scope>
    <source>
        <strain evidence="2">NBRC 111535</strain>
    </source>
</reference>
<evidence type="ECO:0000313" key="2">
    <source>
        <dbReference type="Proteomes" id="UP000245999"/>
    </source>
</evidence>
<organism evidence="1 2">
    <name type="scientific">Hymenobacter nivis</name>
    <dbReference type="NCBI Taxonomy" id="1850093"/>
    <lineage>
        <taxon>Bacteria</taxon>
        <taxon>Pseudomonadati</taxon>
        <taxon>Bacteroidota</taxon>
        <taxon>Cytophagia</taxon>
        <taxon>Cytophagales</taxon>
        <taxon>Hymenobacteraceae</taxon>
        <taxon>Hymenobacter</taxon>
    </lineage>
</organism>
<dbReference type="KEGG" id="hnv:DDQ68_13675"/>
<name>A0A2Z3GNK5_9BACT</name>
<protein>
    <submittedName>
        <fullName evidence="1">Uncharacterized protein</fullName>
    </submittedName>
</protein>
<evidence type="ECO:0000313" key="1">
    <source>
        <dbReference type="EMBL" id="AWM33742.1"/>
    </source>
</evidence>
<sequence length="159" mass="16356">MNNLNTELIPADVLAGALAKIRAARADLAPYLHPLTPQQRQDLPKMGDKSLAFVTKVAEYAQSLPALMPSYLDAAGLATDAATSTALLPIYLETDALALDLDSTRMVAGSEGYAAALIGYGALQGAAKDNQPGAQAAVAELAPRFARPTKAAKAPAPAA</sequence>
<dbReference type="AlphaFoldDB" id="A0A2Z3GNK5"/>
<dbReference type="Proteomes" id="UP000245999">
    <property type="component" value="Chromosome"/>
</dbReference>
<gene>
    <name evidence="1" type="ORF">DDQ68_13675</name>
</gene>
<proteinExistence type="predicted"/>
<dbReference type="OrthoDB" id="5952844at2"/>
<accession>A0A2Z3GNK5</accession>
<dbReference type="RefSeq" id="WP_109656796.1">
    <property type="nucleotide sequence ID" value="NZ_CP029145.1"/>
</dbReference>